<keyword evidence="2" id="KW-0812">Transmembrane</keyword>
<dbReference type="Proteomes" id="UP000008782">
    <property type="component" value="Unassembled WGS sequence"/>
</dbReference>
<dbReference type="HOGENOM" id="CLU_099930_0_0_1"/>
<organism evidence="4">
    <name type="scientific">Colletotrichum graminicola (strain M1.001 / M2 / FGSC 10212)</name>
    <name type="common">Maize anthracnose fungus</name>
    <name type="synonym">Glomerella graminicola</name>
    <dbReference type="NCBI Taxonomy" id="645133"/>
    <lineage>
        <taxon>Eukaryota</taxon>
        <taxon>Fungi</taxon>
        <taxon>Dikarya</taxon>
        <taxon>Ascomycota</taxon>
        <taxon>Pezizomycotina</taxon>
        <taxon>Sordariomycetes</taxon>
        <taxon>Hypocreomycetidae</taxon>
        <taxon>Glomerellales</taxon>
        <taxon>Glomerellaceae</taxon>
        <taxon>Colletotrichum</taxon>
        <taxon>Colletotrichum graminicola species complex</taxon>
    </lineage>
</organism>
<evidence type="ECO:0000313" key="3">
    <source>
        <dbReference type="EMBL" id="EFQ28827.1"/>
    </source>
</evidence>
<evidence type="ECO:0000256" key="1">
    <source>
        <dbReference type="SAM" id="MobiDB-lite"/>
    </source>
</evidence>
<dbReference type="eggNOG" id="ENOG502T3ZS">
    <property type="taxonomic scope" value="Eukaryota"/>
</dbReference>
<feature type="compositionally biased region" description="Polar residues" evidence="1">
    <location>
        <begin position="1"/>
        <end position="10"/>
    </location>
</feature>
<name>E3QD55_COLGM</name>
<feature type="transmembrane region" description="Helical" evidence="2">
    <location>
        <begin position="213"/>
        <end position="232"/>
    </location>
</feature>
<proteinExistence type="predicted"/>
<sequence>MAPRNIMTSVPQPSRRRFAAPPSPGGQSDLIPDQDDILAELGLRVDDSASSMGGSTTGISMIDSGISVDGSGSGGGRRRRRRRNRNRNNQGSENNTININNNNSNNHGSNGNGNFNKQATLTIPRQGYSDRDERPVKLKLGLDLDVDLELKAKLKGDICISLVAERKTFSKRESMRVKPNWRGEVDVEEIFHMRIGRFRFRQRWIEREVSESLTAAVGFCIAVSGFVAGLAASRCLG</sequence>
<dbReference type="PANTHER" id="PTHR35587">
    <property type="entry name" value="EXPRESSED PROTEIN"/>
    <property type="match status" value="1"/>
</dbReference>
<evidence type="ECO:0000256" key="2">
    <source>
        <dbReference type="SAM" id="Phobius"/>
    </source>
</evidence>
<keyword evidence="2" id="KW-0472">Membrane</keyword>
<feature type="compositionally biased region" description="Low complexity" evidence="1">
    <location>
        <begin position="50"/>
        <end position="62"/>
    </location>
</feature>
<protein>
    <submittedName>
        <fullName evidence="3">Uncharacterized protein</fullName>
    </submittedName>
</protein>
<dbReference type="RefSeq" id="XP_008092847.1">
    <property type="nucleotide sequence ID" value="XM_008094656.1"/>
</dbReference>
<feature type="region of interest" description="Disordered" evidence="1">
    <location>
        <begin position="47"/>
        <end position="118"/>
    </location>
</feature>
<keyword evidence="4" id="KW-1185">Reference proteome</keyword>
<feature type="compositionally biased region" description="Low complexity" evidence="1">
    <location>
        <begin position="87"/>
        <end position="116"/>
    </location>
</feature>
<dbReference type="PANTHER" id="PTHR35587:SF4">
    <property type="match status" value="1"/>
</dbReference>
<dbReference type="GeneID" id="24409336"/>
<feature type="compositionally biased region" description="Basic residues" evidence="1">
    <location>
        <begin position="76"/>
        <end position="86"/>
    </location>
</feature>
<keyword evidence="2" id="KW-1133">Transmembrane helix</keyword>
<dbReference type="VEuPathDB" id="FungiDB:GLRG_03971"/>
<dbReference type="EMBL" id="GG697342">
    <property type="protein sequence ID" value="EFQ28827.1"/>
    <property type="molecule type" value="Genomic_DNA"/>
</dbReference>
<evidence type="ECO:0000313" key="4">
    <source>
        <dbReference type="Proteomes" id="UP000008782"/>
    </source>
</evidence>
<dbReference type="OrthoDB" id="2873061at2759"/>
<dbReference type="AlphaFoldDB" id="E3QD55"/>
<accession>E3QD55</accession>
<reference evidence="4" key="1">
    <citation type="journal article" date="2012" name="Nat. Genet.">
        <title>Lifestyle transitions in plant pathogenic Colletotrichum fungi deciphered by genome and transcriptome analyses.</title>
        <authorList>
            <person name="O'Connell R.J."/>
            <person name="Thon M.R."/>
            <person name="Hacquard S."/>
            <person name="Amyotte S.G."/>
            <person name="Kleemann J."/>
            <person name="Torres M.F."/>
            <person name="Damm U."/>
            <person name="Buiate E.A."/>
            <person name="Epstein L."/>
            <person name="Alkan N."/>
            <person name="Altmueller J."/>
            <person name="Alvarado-Balderrama L."/>
            <person name="Bauser C.A."/>
            <person name="Becker C."/>
            <person name="Birren B.W."/>
            <person name="Chen Z."/>
            <person name="Choi J."/>
            <person name="Crouch J.A."/>
            <person name="Duvick J.P."/>
            <person name="Farman M.A."/>
            <person name="Gan P."/>
            <person name="Heiman D."/>
            <person name="Henrissat B."/>
            <person name="Howard R.J."/>
            <person name="Kabbage M."/>
            <person name="Koch C."/>
            <person name="Kracher B."/>
            <person name="Kubo Y."/>
            <person name="Law A.D."/>
            <person name="Lebrun M.-H."/>
            <person name="Lee Y.-H."/>
            <person name="Miyara I."/>
            <person name="Moore N."/>
            <person name="Neumann U."/>
            <person name="Nordstroem K."/>
            <person name="Panaccione D.G."/>
            <person name="Panstruga R."/>
            <person name="Place M."/>
            <person name="Proctor R.H."/>
            <person name="Prusky D."/>
            <person name="Rech G."/>
            <person name="Reinhardt R."/>
            <person name="Rollins J.A."/>
            <person name="Rounsley S."/>
            <person name="Schardl C.L."/>
            <person name="Schwartz D.C."/>
            <person name="Shenoy N."/>
            <person name="Shirasu K."/>
            <person name="Sikhakolli U.R."/>
            <person name="Stueber K."/>
            <person name="Sukno S.A."/>
            <person name="Sweigard J.A."/>
            <person name="Takano Y."/>
            <person name="Takahara H."/>
            <person name="Trail F."/>
            <person name="van der Does H.C."/>
            <person name="Voll L.M."/>
            <person name="Will I."/>
            <person name="Young S."/>
            <person name="Zeng Q."/>
            <person name="Zhang J."/>
            <person name="Zhou S."/>
            <person name="Dickman M.B."/>
            <person name="Schulze-Lefert P."/>
            <person name="Ver Loren van Themaat E."/>
            <person name="Ma L.-J."/>
            <person name="Vaillancourt L.J."/>
        </authorList>
    </citation>
    <scope>NUCLEOTIDE SEQUENCE [LARGE SCALE GENOMIC DNA]</scope>
    <source>
        <strain evidence="4">M1.001 / M2 / FGSC 10212</strain>
    </source>
</reference>
<gene>
    <name evidence="3" type="ORF">GLRG_03971</name>
</gene>
<feature type="region of interest" description="Disordered" evidence="1">
    <location>
        <begin position="1"/>
        <end position="32"/>
    </location>
</feature>